<dbReference type="InterPro" id="IPR027396">
    <property type="entry name" value="DsrEFH-like"/>
</dbReference>
<dbReference type="InterPro" id="IPR003787">
    <property type="entry name" value="Sulphur_relay_DsrE/F-like"/>
</dbReference>
<reference evidence="3" key="1">
    <citation type="submission" date="2016-06" db="EMBL/GenBank/DDBJ databases">
        <authorList>
            <person name="Chen W."/>
            <person name="Hasegawa D.K."/>
        </authorList>
    </citation>
    <scope>NUCLEOTIDE SEQUENCE [LARGE SCALE GENOMIC DNA]</scope>
    <source>
        <strain evidence="3">MEAM1</strain>
    </source>
</reference>
<dbReference type="PANTHER" id="PTHR38780:SF1">
    <property type="entry name" value="PROTEIN TUSC"/>
    <property type="match status" value="1"/>
</dbReference>
<proteinExistence type="inferred from homology"/>
<sequence>MKSIAFIFTQAPHGSANGREGLDALLATSGLIQNPENTIGVFFISDGVLQLLPQQRPEMILARNYIDTFGVLTLYDVKKCYICLHSLKERGLKEFEHWVLDVEVLSAGCLRKKLANYDICLTF</sequence>
<protein>
    <submittedName>
        <fullName evidence="2">tRNA 2-thiouridine(34) synthase TusC</fullName>
    </submittedName>
</protein>
<comment type="similarity">
    <text evidence="1">Belongs to the DsrF/TusC family.</text>
</comment>
<evidence type="ECO:0000313" key="3">
    <source>
        <dbReference type="Proteomes" id="UP000216438"/>
    </source>
</evidence>
<reference evidence="2 3" key="2">
    <citation type="submission" date="2017-09" db="EMBL/GenBank/DDBJ databases">
        <title>The genome of whitefly Bemisia tabaci, a global crop pest, provides novel insights into virus transmission, host adaptation and insecticide resistance.</title>
        <authorList>
            <person name="Kaur N."/>
            <person name="Kliot A."/>
            <person name="Pinheiro P.V."/>
            <person name="Luan J."/>
            <person name="Zheng Y."/>
            <person name="Liu W."/>
            <person name="Sun H."/>
            <person name="Yang X."/>
            <person name="Xu Y."/>
            <person name="Luo Y."/>
            <person name="Kruse A."/>
            <person name="Fisher T.W."/>
            <person name="Nelson D.R."/>
            <person name="Elimelech M."/>
            <person name="MacCoss M."/>
            <person name="Johnson R."/>
            <person name="Cohen E."/>
            <person name="Hunter W.B."/>
            <person name="Brown J.K."/>
            <person name="Jander G."/>
            <person name="Cilia M."/>
            <person name="Douglas A.E."/>
            <person name="Ghanim M."/>
            <person name="Simmons A.M."/>
            <person name="Wintermantel W.M."/>
            <person name="Ling K.-S."/>
            <person name="Fei Z."/>
        </authorList>
    </citation>
    <scope>NUCLEOTIDE SEQUENCE [LARGE SCALE GENOMIC DNA]</scope>
    <source>
        <strain evidence="2 3">MEAM1</strain>
    </source>
</reference>
<dbReference type="PANTHER" id="PTHR38780">
    <property type="entry name" value="PROTEIN TUSC"/>
    <property type="match status" value="1"/>
</dbReference>
<dbReference type="AlphaFoldDB" id="A0A249DZB6"/>
<dbReference type="NCBIfam" id="NF001238">
    <property type="entry name" value="PRK00211.1"/>
    <property type="match status" value="1"/>
</dbReference>
<dbReference type="OrthoDB" id="9789418at2"/>
<dbReference type="Proteomes" id="UP000216438">
    <property type="component" value="Chromosome"/>
</dbReference>
<dbReference type="EMBL" id="CP016303">
    <property type="protein sequence ID" value="ASX26247.1"/>
    <property type="molecule type" value="Genomic_DNA"/>
</dbReference>
<organism evidence="2 3">
    <name type="scientific">Candidatus Hamiltonella defensa</name>
    <name type="common">Bemisia tabaci</name>
    <dbReference type="NCBI Taxonomy" id="672795"/>
    <lineage>
        <taxon>Bacteria</taxon>
        <taxon>Pseudomonadati</taxon>
        <taxon>Pseudomonadota</taxon>
        <taxon>Gammaproteobacteria</taxon>
        <taxon>Enterobacterales</taxon>
        <taxon>Enterobacteriaceae</taxon>
        <taxon>aphid secondary symbionts</taxon>
        <taxon>Candidatus Williamhamiltonella</taxon>
    </lineage>
</organism>
<gene>
    <name evidence="2" type="ORF">BA171_03935</name>
</gene>
<dbReference type="SUPFAM" id="SSF75169">
    <property type="entry name" value="DsrEFH-like"/>
    <property type="match status" value="1"/>
</dbReference>
<dbReference type="NCBIfam" id="TIGR03010">
    <property type="entry name" value="sulf_tusC_dsrF"/>
    <property type="match status" value="1"/>
</dbReference>
<evidence type="ECO:0000256" key="1">
    <source>
        <dbReference type="ARBA" id="ARBA00005996"/>
    </source>
</evidence>
<dbReference type="Pfam" id="PF02635">
    <property type="entry name" value="DsrE"/>
    <property type="match status" value="1"/>
</dbReference>
<dbReference type="Gene3D" id="3.40.1260.10">
    <property type="entry name" value="DsrEFH-like"/>
    <property type="match status" value="1"/>
</dbReference>
<dbReference type="InterPro" id="IPR017462">
    <property type="entry name" value="Sulphur_relay_TusC/DsrF"/>
</dbReference>
<evidence type="ECO:0000313" key="2">
    <source>
        <dbReference type="EMBL" id="ASX26247.1"/>
    </source>
</evidence>
<dbReference type="RefSeq" id="WP_016857801.1">
    <property type="nucleotide sequence ID" value="NZ_CP016303.1"/>
</dbReference>
<accession>A0A249DZB6</accession>
<name>A0A249DZB6_9ENTR</name>